<dbReference type="GO" id="GO:0009396">
    <property type="term" value="P:folic acid-containing compound biosynthetic process"/>
    <property type="evidence" value="ECO:0007669"/>
    <property type="project" value="InterPro"/>
</dbReference>
<dbReference type="STRING" id="48256.CLHUN_10350"/>
<evidence type="ECO:0000256" key="4">
    <source>
        <dbReference type="ARBA" id="ARBA00020653"/>
    </source>
</evidence>
<comment type="function">
    <text evidence="9">Part of a heterotetrameric complex that catalyzes the two-step biosynthesis of anthranilate, an intermediate in the biosynthesis of L-tryptophan. In the first step, the glutamine-binding beta subunit (TrpG) of anthranilate synthase (AS) provides the glutamine amidotransferase activity which generates ammonia as a substrate that, along with chorismate, is used in the second step, catalyzed by the large alpha subunit of AS (TrpE) to produce anthranilate. In the absence of TrpG, TrpE can synthesize anthranilate directly from chorismate and high concentrations of ammonia.</text>
</comment>
<evidence type="ECO:0000256" key="10">
    <source>
        <dbReference type="ARBA" id="ARBA00047683"/>
    </source>
</evidence>
<dbReference type="InterPro" id="IPR006805">
    <property type="entry name" value="Anth_synth_I_N"/>
</dbReference>
<proteinExistence type="predicted"/>
<evidence type="ECO:0000256" key="2">
    <source>
        <dbReference type="ARBA" id="ARBA00011575"/>
    </source>
</evidence>
<organism evidence="13 14">
    <name type="scientific">Ruminiclostridium hungatei</name>
    <name type="common">Clostridium hungatei</name>
    <dbReference type="NCBI Taxonomy" id="48256"/>
    <lineage>
        <taxon>Bacteria</taxon>
        <taxon>Bacillati</taxon>
        <taxon>Bacillota</taxon>
        <taxon>Clostridia</taxon>
        <taxon>Eubacteriales</taxon>
        <taxon>Oscillospiraceae</taxon>
        <taxon>Ruminiclostridium</taxon>
    </lineage>
</organism>
<dbReference type="InterPro" id="IPR015890">
    <property type="entry name" value="Chorismate_C"/>
</dbReference>
<evidence type="ECO:0000259" key="11">
    <source>
        <dbReference type="Pfam" id="PF00425"/>
    </source>
</evidence>
<comment type="caution">
    <text evidence="13">The sequence shown here is derived from an EMBL/GenBank/DDBJ whole genome shotgun (WGS) entry which is preliminary data.</text>
</comment>
<gene>
    <name evidence="13" type="primary">pabB_1</name>
    <name evidence="13" type="ORF">CLHUN_10350</name>
</gene>
<keyword evidence="14" id="KW-1185">Reference proteome</keyword>
<dbReference type="Proteomes" id="UP000191554">
    <property type="component" value="Unassembled WGS sequence"/>
</dbReference>
<dbReference type="Pfam" id="PF00425">
    <property type="entry name" value="Chorismate_bind"/>
    <property type="match status" value="1"/>
</dbReference>
<sequence length="464" mass="52321">MGTIVIEEIKTSLSAFDVYKMLHHKEGSFILDSGMDHRNLGKYSFVGMEPFMTVTCKHNQIVINKPEGQETISGNPFEVLKELISAYRIENDTGLPFVGGAVGFFSYDLCHYIEKLPRTAIDDINLPDMIIGFYDTVLIFEHFSNKAYLAYANFPGIHDMDSKNTAMQFKAYIEQGRTADTNDLDLPYANNTVELVSNFTYDQYCQSIEKARGYIQKGDIYQMNMTQRFSTCIKRHPINIYTYLRTINPAPFAAYMNYGDMKILSSSPERFIRLNNGAIETRPIKGTMPRGKVTEEDAANMNLLKSSIKDKAENLMIVDLMRNDIGKVCKFGSVKVTELFHIEKYSTVFQMVSNIVGEVKEDCDAVDCIKATFPGGSITGAPKIRAMEIIDELEPTCRNVYTGSIGYIGFDGNMDLNIVIRTILINKHNACYQVGGGIVWDSTPEKEYLETMDKGAALERALKY</sequence>
<evidence type="ECO:0000256" key="3">
    <source>
        <dbReference type="ARBA" id="ARBA00013139"/>
    </source>
</evidence>
<dbReference type="EMBL" id="MZGX01000005">
    <property type="protein sequence ID" value="OPX45148.1"/>
    <property type="molecule type" value="Genomic_DNA"/>
</dbReference>
<reference evidence="13 14" key="1">
    <citation type="submission" date="2017-03" db="EMBL/GenBank/DDBJ databases">
        <title>Genome sequence of Clostridium hungatei DSM 14427.</title>
        <authorList>
            <person name="Poehlein A."/>
            <person name="Daniel R."/>
        </authorList>
    </citation>
    <scope>NUCLEOTIDE SEQUENCE [LARGE SCALE GENOMIC DNA]</scope>
    <source>
        <strain evidence="13 14">DSM 14427</strain>
    </source>
</reference>
<dbReference type="EC" id="2.6.1.85" evidence="3"/>
<evidence type="ECO:0000256" key="1">
    <source>
        <dbReference type="ARBA" id="ARBA00001946"/>
    </source>
</evidence>
<evidence type="ECO:0000256" key="7">
    <source>
        <dbReference type="ARBA" id="ARBA00022842"/>
    </source>
</evidence>
<keyword evidence="8" id="KW-0456">Lyase</keyword>
<evidence type="ECO:0000256" key="6">
    <source>
        <dbReference type="ARBA" id="ARBA00022723"/>
    </source>
</evidence>
<protein>
    <recommendedName>
        <fullName evidence="4">Anthranilate synthase component 1</fullName>
        <ecNumber evidence="3">2.6.1.85</ecNumber>
    </recommendedName>
</protein>
<comment type="cofactor">
    <cofactor evidence="1">
        <name>Mg(2+)</name>
        <dbReference type="ChEBI" id="CHEBI:18420"/>
    </cofactor>
</comment>
<dbReference type="GO" id="GO:0004049">
    <property type="term" value="F:anthranilate synthase activity"/>
    <property type="evidence" value="ECO:0007669"/>
    <property type="project" value="UniProtKB-EC"/>
</dbReference>
<keyword evidence="5 13" id="KW-0808">Transferase</keyword>
<dbReference type="GO" id="GO:0046872">
    <property type="term" value="F:metal ion binding"/>
    <property type="evidence" value="ECO:0007669"/>
    <property type="project" value="UniProtKB-KW"/>
</dbReference>
<keyword evidence="7" id="KW-0460">Magnesium</keyword>
<dbReference type="InterPro" id="IPR005801">
    <property type="entry name" value="ADC_synthase"/>
</dbReference>
<dbReference type="InterPro" id="IPR019999">
    <property type="entry name" value="Anth_synth_I-like"/>
</dbReference>
<evidence type="ECO:0000313" key="13">
    <source>
        <dbReference type="EMBL" id="OPX45148.1"/>
    </source>
</evidence>
<dbReference type="RefSeq" id="WP_340148324.1">
    <property type="nucleotide sequence ID" value="NZ_MZGX01000005.1"/>
</dbReference>
<evidence type="ECO:0000256" key="8">
    <source>
        <dbReference type="ARBA" id="ARBA00023239"/>
    </source>
</evidence>
<dbReference type="PANTHER" id="PTHR11236:SF48">
    <property type="entry name" value="ISOCHORISMATE SYNTHASE MENF"/>
    <property type="match status" value="1"/>
</dbReference>
<dbReference type="AlphaFoldDB" id="A0A1V4SMN0"/>
<evidence type="ECO:0000256" key="9">
    <source>
        <dbReference type="ARBA" id="ARBA00025634"/>
    </source>
</evidence>
<dbReference type="GO" id="GO:0046820">
    <property type="term" value="F:4-amino-4-deoxychorismate synthase activity"/>
    <property type="evidence" value="ECO:0007669"/>
    <property type="project" value="UniProtKB-EC"/>
</dbReference>
<dbReference type="NCBIfam" id="TIGR00553">
    <property type="entry name" value="pabB"/>
    <property type="match status" value="1"/>
</dbReference>
<comment type="catalytic activity">
    <reaction evidence="10">
        <text>chorismate + L-glutamine = anthranilate + pyruvate + L-glutamate + H(+)</text>
        <dbReference type="Rhea" id="RHEA:21732"/>
        <dbReference type="ChEBI" id="CHEBI:15361"/>
        <dbReference type="ChEBI" id="CHEBI:15378"/>
        <dbReference type="ChEBI" id="CHEBI:16567"/>
        <dbReference type="ChEBI" id="CHEBI:29748"/>
        <dbReference type="ChEBI" id="CHEBI:29985"/>
        <dbReference type="ChEBI" id="CHEBI:58359"/>
        <dbReference type="EC" id="4.1.3.27"/>
    </reaction>
</comment>
<keyword evidence="6" id="KW-0479">Metal-binding</keyword>
<dbReference type="Pfam" id="PF04715">
    <property type="entry name" value="Anth_synt_I_N"/>
    <property type="match status" value="1"/>
</dbReference>
<feature type="domain" description="Chorismate-utilising enzyme C-terminal" evidence="11">
    <location>
        <begin position="202"/>
        <end position="454"/>
    </location>
</feature>
<dbReference type="Gene3D" id="3.60.120.10">
    <property type="entry name" value="Anthranilate synthase"/>
    <property type="match status" value="1"/>
</dbReference>
<keyword evidence="13" id="KW-0032">Aminotransferase</keyword>
<dbReference type="GO" id="GO:0000162">
    <property type="term" value="P:L-tryptophan biosynthetic process"/>
    <property type="evidence" value="ECO:0007669"/>
    <property type="project" value="TreeGrafter"/>
</dbReference>
<dbReference type="InterPro" id="IPR005802">
    <property type="entry name" value="ADC_synth_comp_1"/>
</dbReference>
<feature type="domain" description="Anthranilate synthase component I N-terminal" evidence="12">
    <location>
        <begin position="15"/>
        <end position="149"/>
    </location>
</feature>
<evidence type="ECO:0000256" key="5">
    <source>
        <dbReference type="ARBA" id="ARBA00022679"/>
    </source>
</evidence>
<comment type="subunit">
    <text evidence="2">Heterotetramer consisting of two non-identical subunits: a beta subunit (TrpG) and a large alpha subunit (TrpE).</text>
</comment>
<evidence type="ECO:0000313" key="14">
    <source>
        <dbReference type="Proteomes" id="UP000191554"/>
    </source>
</evidence>
<dbReference type="SUPFAM" id="SSF56322">
    <property type="entry name" value="ADC synthase"/>
    <property type="match status" value="1"/>
</dbReference>
<dbReference type="PRINTS" id="PR00095">
    <property type="entry name" value="ANTSNTHASEI"/>
</dbReference>
<dbReference type="PANTHER" id="PTHR11236">
    <property type="entry name" value="AMINOBENZOATE/ANTHRANILATE SYNTHASE"/>
    <property type="match status" value="1"/>
</dbReference>
<evidence type="ECO:0000259" key="12">
    <source>
        <dbReference type="Pfam" id="PF04715"/>
    </source>
</evidence>
<name>A0A1V4SMN0_RUMHU</name>
<accession>A0A1V4SMN0</accession>